<feature type="transmembrane region" description="Helical" evidence="1">
    <location>
        <begin position="149"/>
        <end position="170"/>
    </location>
</feature>
<feature type="transmembrane region" description="Helical" evidence="1">
    <location>
        <begin position="110"/>
        <end position="129"/>
    </location>
</feature>
<evidence type="ECO:0000313" key="2">
    <source>
        <dbReference type="EMBL" id="SEV96497.1"/>
    </source>
</evidence>
<reference evidence="3" key="1">
    <citation type="submission" date="2016-10" db="EMBL/GenBank/DDBJ databases">
        <authorList>
            <person name="Varghese N."/>
        </authorList>
    </citation>
    <scope>NUCLEOTIDE SEQUENCE [LARGE SCALE GENOMIC DNA]</scope>
    <source>
        <strain evidence="3">CGMCC 1.12284</strain>
    </source>
</reference>
<evidence type="ECO:0000256" key="1">
    <source>
        <dbReference type="SAM" id="Phobius"/>
    </source>
</evidence>
<dbReference type="RefSeq" id="WP_049992030.1">
    <property type="nucleotide sequence ID" value="NZ_FOIS01000002.1"/>
</dbReference>
<dbReference type="AlphaFoldDB" id="A0A1I0N748"/>
<organism evidence="2 3">
    <name type="scientific">Natrinema salifodinae</name>
    <dbReference type="NCBI Taxonomy" id="1202768"/>
    <lineage>
        <taxon>Archaea</taxon>
        <taxon>Methanobacteriati</taxon>
        <taxon>Methanobacteriota</taxon>
        <taxon>Stenosarchaea group</taxon>
        <taxon>Halobacteria</taxon>
        <taxon>Halobacteriales</taxon>
        <taxon>Natrialbaceae</taxon>
        <taxon>Natrinema</taxon>
    </lineage>
</organism>
<keyword evidence="3" id="KW-1185">Reference proteome</keyword>
<proteinExistence type="predicted"/>
<dbReference type="EMBL" id="FOIS01000002">
    <property type="protein sequence ID" value="SEV96497.1"/>
    <property type="molecule type" value="Genomic_DNA"/>
</dbReference>
<dbReference type="eggNOG" id="arCOG06357">
    <property type="taxonomic scope" value="Archaea"/>
</dbReference>
<accession>A0A1I0N748</accession>
<gene>
    <name evidence="2" type="ORF">SAMN05216285_1371</name>
</gene>
<protein>
    <submittedName>
        <fullName evidence="2">Uncharacterized protein</fullName>
    </submittedName>
</protein>
<dbReference type="OrthoDB" id="204680at2157"/>
<feature type="transmembrane region" description="Helical" evidence="1">
    <location>
        <begin position="20"/>
        <end position="42"/>
    </location>
</feature>
<keyword evidence="1" id="KW-0472">Membrane</keyword>
<name>A0A1I0N748_9EURY</name>
<evidence type="ECO:0000313" key="3">
    <source>
        <dbReference type="Proteomes" id="UP000183275"/>
    </source>
</evidence>
<keyword evidence="1" id="KW-1133">Transmembrane helix</keyword>
<dbReference type="Proteomes" id="UP000183275">
    <property type="component" value="Unassembled WGS sequence"/>
</dbReference>
<sequence length="192" mass="20230">MASGQSDSPTGYGFAGSLNWLISGALGGVTGSLIFGGVLWMIDPEVVTTGIPGIYGVRPSGPTGWLFHLIHGLVLGIVFGYLVTHDPLRRRLETSRDADRIASFGPTARFALAGIGYGLTIWAVVWVGRSLPLGPVQRIGALGFPVHPLVNAVGHLCYGLVLGTLFSFLIDLSPPDEEATAQYEDTPDSPGE</sequence>
<keyword evidence="1" id="KW-0812">Transmembrane</keyword>
<feature type="transmembrane region" description="Helical" evidence="1">
    <location>
        <begin position="62"/>
        <end position="83"/>
    </location>
</feature>